<keyword evidence="1" id="KW-0812">Transmembrane</keyword>
<organism evidence="2 3">
    <name type="scientific">Pleurodeles waltl</name>
    <name type="common">Iberian ribbed newt</name>
    <dbReference type="NCBI Taxonomy" id="8319"/>
    <lineage>
        <taxon>Eukaryota</taxon>
        <taxon>Metazoa</taxon>
        <taxon>Chordata</taxon>
        <taxon>Craniata</taxon>
        <taxon>Vertebrata</taxon>
        <taxon>Euteleostomi</taxon>
        <taxon>Amphibia</taxon>
        <taxon>Batrachia</taxon>
        <taxon>Caudata</taxon>
        <taxon>Salamandroidea</taxon>
        <taxon>Salamandridae</taxon>
        <taxon>Pleurodelinae</taxon>
        <taxon>Pleurodeles</taxon>
    </lineage>
</organism>
<keyword evidence="1" id="KW-0472">Membrane</keyword>
<proteinExistence type="predicted"/>
<dbReference type="Proteomes" id="UP001066276">
    <property type="component" value="Chromosome 3_1"/>
</dbReference>
<reference evidence="2" key="1">
    <citation type="journal article" date="2022" name="bioRxiv">
        <title>Sequencing and chromosome-scale assembly of the giantPleurodeles waltlgenome.</title>
        <authorList>
            <person name="Brown T."/>
            <person name="Elewa A."/>
            <person name="Iarovenko S."/>
            <person name="Subramanian E."/>
            <person name="Araus A.J."/>
            <person name="Petzold A."/>
            <person name="Susuki M."/>
            <person name="Suzuki K.-i.T."/>
            <person name="Hayashi T."/>
            <person name="Toyoda A."/>
            <person name="Oliveira C."/>
            <person name="Osipova E."/>
            <person name="Leigh N.D."/>
            <person name="Simon A."/>
            <person name="Yun M.H."/>
        </authorList>
    </citation>
    <scope>NUCLEOTIDE SEQUENCE</scope>
    <source>
        <strain evidence="2">20211129_DDA</strain>
        <tissue evidence="2">Liver</tissue>
    </source>
</reference>
<evidence type="ECO:0000256" key="1">
    <source>
        <dbReference type="SAM" id="Phobius"/>
    </source>
</evidence>
<name>A0AAV7UKV5_PLEWA</name>
<dbReference type="EMBL" id="JANPWB010000005">
    <property type="protein sequence ID" value="KAJ1188996.1"/>
    <property type="molecule type" value="Genomic_DNA"/>
</dbReference>
<accession>A0AAV7UKV5</accession>
<sequence>MPPPQAAPAIGPLPRESAEGELLLLQTRLTAGCRLMKGAAATVNKMDEDIFLNNPAIQPTVACIAVSCSSSLLAAVAAVIVVEAAGMMAVAAEAVMLVALLLELRY</sequence>
<feature type="transmembrane region" description="Helical" evidence="1">
    <location>
        <begin position="72"/>
        <end position="102"/>
    </location>
</feature>
<keyword evidence="3" id="KW-1185">Reference proteome</keyword>
<protein>
    <submittedName>
        <fullName evidence="2">Uncharacterized protein</fullName>
    </submittedName>
</protein>
<comment type="caution">
    <text evidence="2">The sequence shown here is derived from an EMBL/GenBank/DDBJ whole genome shotgun (WGS) entry which is preliminary data.</text>
</comment>
<evidence type="ECO:0000313" key="3">
    <source>
        <dbReference type="Proteomes" id="UP001066276"/>
    </source>
</evidence>
<evidence type="ECO:0000313" key="2">
    <source>
        <dbReference type="EMBL" id="KAJ1188996.1"/>
    </source>
</evidence>
<gene>
    <name evidence="2" type="ORF">NDU88_005749</name>
</gene>
<dbReference type="AlphaFoldDB" id="A0AAV7UKV5"/>
<keyword evidence="1" id="KW-1133">Transmembrane helix</keyword>